<evidence type="ECO:0000313" key="3">
    <source>
        <dbReference type="Proteomes" id="UP000095392"/>
    </source>
</evidence>
<dbReference type="Gene3D" id="3.90.75.20">
    <property type="match status" value="1"/>
</dbReference>
<gene>
    <name evidence="2" type="ORF">BFV95_4766</name>
</gene>
<evidence type="ECO:0000259" key="1">
    <source>
        <dbReference type="Pfam" id="PF13392"/>
    </source>
</evidence>
<feature type="domain" description="HNH nuclease" evidence="1">
    <location>
        <begin position="189"/>
        <end position="233"/>
    </location>
</feature>
<protein>
    <submittedName>
        <fullName evidence="2">HNH endonuclease family protein</fullName>
    </submittedName>
</protein>
<reference evidence="2 3" key="1">
    <citation type="submission" date="2016-09" db="EMBL/GenBank/DDBJ databases">
        <title>Draft Genome Sequence of four Alteromonas macleodii strains isolated from copper coupons and grown long-term at elevated copper levels.</title>
        <authorList>
            <person name="Cusick K."/>
            <person name="Dale J."/>
            <person name="Little B."/>
            <person name="Biffinger J."/>
        </authorList>
    </citation>
    <scope>NUCLEOTIDE SEQUENCE [LARGE SCALE GENOMIC DNA]</scope>
    <source>
        <strain evidence="2 3">KCP01</strain>
    </source>
</reference>
<accession>A0AB36FQC6</accession>
<dbReference type="Proteomes" id="UP000095392">
    <property type="component" value="Unassembled WGS sequence"/>
</dbReference>
<dbReference type="GO" id="GO:0004519">
    <property type="term" value="F:endonuclease activity"/>
    <property type="evidence" value="ECO:0007669"/>
    <property type="project" value="UniProtKB-KW"/>
</dbReference>
<dbReference type="InterPro" id="IPR003615">
    <property type="entry name" value="HNH_nuc"/>
</dbReference>
<dbReference type="RefSeq" id="WP_081334069.1">
    <property type="nucleotide sequence ID" value="NZ_MIPW01000036.1"/>
</dbReference>
<sequence length="268" mass="30741">MTRFKYEAEHLEFLKTQFPIHRIPALTVLFNQRFNLAKTEAQIKACLKNNKFTCGRKPGFNAGENTKYSDEQIEWLKTNYPLMTLKQLVPAFNATFDLSETESQVYAYLKNHKITCGRTGQFAKGFKPWNTGKKGLQVGGRSAETQFKKGNIPANVKPLGHERICSQDGYILIKVEESNPYTGASTRYKHKHIVLWEAEYGPVPDDHVIIFKDGNKLHCELSNLECISRRELVRLNKLQLSAMPEELRPVIRSIAKLQVKQAELENKE</sequence>
<keyword evidence="2" id="KW-0540">Nuclease</keyword>
<keyword evidence="3" id="KW-1185">Reference proteome</keyword>
<keyword evidence="2" id="KW-0378">Hydrolase</keyword>
<dbReference type="SUPFAM" id="SSF54060">
    <property type="entry name" value="His-Me finger endonucleases"/>
    <property type="match status" value="1"/>
</dbReference>
<dbReference type="Pfam" id="PF13392">
    <property type="entry name" value="HNH_3"/>
    <property type="match status" value="1"/>
</dbReference>
<proteinExistence type="predicted"/>
<comment type="caution">
    <text evidence="2">The sequence shown here is derived from an EMBL/GenBank/DDBJ whole genome shotgun (WGS) entry which is preliminary data.</text>
</comment>
<name>A0AB36FQC6_ALTMA</name>
<keyword evidence="2" id="KW-0255">Endonuclease</keyword>
<evidence type="ECO:0000313" key="2">
    <source>
        <dbReference type="EMBL" id="OES24499.1"/>
    </source>
</evidence>
<organism evidence="2 3">
    <name type="scientific">Alteromonas macleodii</name>
    <name type="common">Pseudoalteromonas macleodii</name>
    <dbReference type="NCBI Taxonomy" id="28108"/>
    <lineage>
        <taxon>Bacteria</taxon>
        <taxon>Pseudomonadati</taxon>
        <taxon>Pseudomonadota</taxon>
        <taxon>Gammaproteobacteria</taxon>
        <taxon>Alteromonadales</taxon>
        <taxon>Alteromonadaceae</taxon>
        <taxon>Alteromonas/Salinimonas group</taxon>
        <taxon>Alteromonas</taxon>
    </lineage>
</organism>
<dbReference type="AlphaFoldDB" id="A0AB36FQC6"/>
<dbReference type="InterPro" id="IPR044925">
    <property type="entry name" value="His-Me_finger_sf"/>
</dbReference>
<dbReference type="EMBL" id="MIPY01000061">
    <property type="protein sequence ID" value="OES24499.1"/>
    <property type="molecule type" value="Genomic_DNA"/>
</dbReference>